<protein>
    <submittedName>
        <fullName evidence="1">Uncharacterized protein</fullName>
    </submittedName>
</protein>
<dbReference type="EMBL" id="CP033930">
    <property type="protein sequence ID" value="AZB17590.1"/>
    <property type="molecule type" value="Genomic_DNA"/>
</dbReference>
<proteinExistence type="predicted"/>
<accession>A0AAD1DUA1</accession>
<evidence type="ECO:0000313" key="2">
    <source>
        <dbReference type="Proteomes" id="UP000269015"/>
    </source>
</evidence>
<reference evidence="1 2" key="1">
    <citation type="submission" date="2018-11" db="EMBL/GenBank/DDBJ databases">
        <title>Proposal to divide the Flavobacteriaceae and reorganize its genera based on Amino Acid Identity values calculated from whole genome sequences.</title>
        <authorList>
            <person name="Nicholson A.C."/>
            <person name="Gulvik C.A."/>
            <person name="Whitney A.M."/>
            <person name="Humrighouse B.W."/>
            <person name="Bell M."/>
            <person name="Holmes B."/>
            <person name="Steigerwalt A.G."/>
            <person name="Villarma A."/>
            <person name="Sheth M."/>
            <person name="Batra D."/>
            <person name="Pryor J."/>
            <person name="Bernardet J.-F."/>
            <person name="Hugo C."/>
            <person name="Kampfer P."/>
            <person name="Newman J."/>
            <person name="McQuiston J.R."/>
        </authorList>
    </citation>
    <scope>NUCLEOTIDE SEQUENCE [LARGE SCALE GENOMIC DNA]</scope>
    <source>
        <strain evidence="1 2">H5559</strain>
    </source>
</reference>
<gene>
    <name evidence="1" type="ORF">EG352_07325</name>
</gene>
<name>A0AAD1DUA1_CHRID</name>
<dbReference type="RefSeq" id="WP_123861561.1">
    <property type="nucleotide sequence ID" value="NZ_CP033930.1"/>
</dbReference>
<dbReference type="AlphaFoldDB" id="A0AAD1DUA1"/>
<evidence type="ECO:0000313" key="1">
    <source>
        <dbReference type="EMBL" id="AZB17590.1"/>
    </source>
</evidence>
<organism evidence="1 2">
    <name type="scientific">Chryseobacterium indologenes</name>
    <name type="common">Flavobacterium indologenes</name>
    <dbReference type="NCBI Taxonomy" id="253"/>
    <lineage>
        <taxon>Bacteria</taxon>
        <taxon>Pseudomonadati</taxon>
        <taxon>Bacteroidota</taxon>
        <taxon>Flavobacteriia</taxon>
        <taxon>Flavobacteriales</taxon>
        <taxon>Weeksellaceae</taxon>
        <taxon>Chryseobacterium group</taxon>
        <taxon>Chryseobacterium</taxon>
    </lineage>
</organism>
<dbReference type="Proteomes" id="UP000269015">
    <property type="component" value="Chromosome"/>
</dbReference>
<sequence>MKAFYKKLIETFEQESIKDLYRSKEVLYPKFIDLYGGQDIEPESFEIYPQPAIFVSWIIDYRQKPPSATITFRLCFEQYRDTSNLGRNTQEALKFIDYKEITDDILRKFESQDTGKLTPSTEELNVEPILSDQYILVYNCSYKNKKNTPDAQGEYNDITVKSGLFTNMLD</sequence>